<dbReference type="RefSeq" id="WP_053434810.1">
    <property type="nucleotide sequence ID" value="NZ_LGUF01000007.1"/>
</dbReference>
<reference evidence="2" key="1">
    <citation type="submission" date="2015-07" db="EMBL/GenBank/DDBJ databases">
        <title>Fjat-10036 dsm4.</title>
        <authorList>
            <person name="Liu B."/>
            <person name="Wang J."/>
            <person name="Zhu Y."/>
            <person name="Liu G."/>
            <person name="Chen Q."/>
            <person name="Chen Z."/>
            <person name="Lan J."/>
            <person name="Che J."/>
            <person name="Ge C."/>
            <person name="Shi H."/>
            <person name="Pan Z."/>
            <person name="Liu X."/>
        </authorList>
    </citation>
    <scope>NUCLEOTIDE SEQUENCE [LARGE SCALE GENOMIC DNA]</scope>
    <source>
        <strain evidence="2">DSM 4</strain>
    </source>
</reference>
<protein>
    <submittedName>
        <fullName evidence="1">Uncharacterized protein</fullName>
    </submittedName>
</protein>
<proteinExistence type="predicted"/>
<organism evidence="1 2">
    <name type="scientific">Sporosarcina globispora</name>
    <name type="common">Bacillus globisporus</name>
    <dbReference type="NCBI Taxonomy" id="1459"/>
    <lineage>
        <taxon>Bacteria</taxon>
        <taxon>Bacillati</taxon>
        <taxon>Bacillota</taxon>
        <taxon>Bacilli</taxon>
        <taxon>Bacillales</taxon>
        <taxon>Caryophanaceae</taxon>
        <taxon>Sporosarcina</taxon>
    </lineage>
</organism>
<dbReference type="PATRIC" id="fig|1459.3.peg.2558"/>
<sequence>MKILGLTKEAYREYKGTTRDNHKTSYDQARRKLTRNVKLGEKQKSLFNWLKGQQEYIYGQLKIVVKEDTIIEVENDKKHEIKDWVKDEEEYNHLSKKLNIKDYKKKRHNKVS</sequence>
<dbReference type="OrthoDB" id="2888528at2"/>
<dbReference type="EMBL" id="LGUF01000007">
    <property type="protein sequence ID" value="KON87456.1"/>
    <property type="molecule type" value="Genomic_DNA"/>
</dbReference>
<keyword evidence="2" id="KW-1185">Reference proteome</keyword>
<gene>
    <name evidence="1" type="ORF">AF332_11870</name>
</gene>
<name>A0A0M0GDG4_SPOGL</name>
<dbReference type="AlphaFoldDB" id="A0A0M0GDG4"/>
<dbReference type="STRING" id="1459.AF332_11870"/>
<comment type="caution">
    <text evidence="1">The sequence shown here is derived from an EMBL/GenBank/DDBJ whole genome shotgun (WGS) entry which is preliminary data.</text>
</comment>
<evidence type="ECO:0000313" key="1">
    <source>
        <dbReference type="EMBL" id="KON87456.1"/>
    </source>
</evidence>
<evidence type="ECO:0000313" key="2">
    <source>
        <dbReference type="Proteomes" id="UP000037109"/>
    </source>
</evidence>
<accession>A0A0M0GDG4</accession>
<dbReference type="Proteomes" id="UP000037109">
    <property type="component" value="Unassembled WGS sequence"/>
</dbReference>